<keyword evidence="4" id="KW-1185">Reference proteome</keyword>
<dbReference type="Pfam" id="PF03050">
    <property type="entry name" value="DDE_Tnp_IS66"/>
    <property type="match status" value="1"/>
</dbReference>
<dbReference type="Proteomes" id="UP000199600">
    <property type="component" value="Unassembled WGS sequence"/>
</dbReference>
<evidence type="ECO:0000259" key="1">
    <source>
        <dbReference type="Pfam" id="PF03050"/>
    </source>
</evidence>
<dbReference type="InterPro" id="IPR004291">
    <property type="entry name" value="Transposase_IS66_central"/>
</dbReference>
<dbReference type="PANTHER" id="PTHR33678">
    <property type="entry name" value="BLL1576 PROTEIN"/>
    <property type="match status" value="1"/>
</dbReference>
<dbReference type="PANTHER" id="PTHR33678:SF1">
    <property type="entry name" value="BLL1576 PROTEIN"/>
    <property type="match status" value="1"/>
</dbReference>
<evidence type="ECO:0000313" key="4">
    <source>
        <dbReference type="Proteomes" id="UP000199600"/>
    </source>
</evidence>
<organism evidence="3 4">
    <name type="scientific">Candidatus Propionivibrio aalborgensis</name>
    <dbReference type="NCBI Taxonomy" id="1860101"/>
    <lineage>
        <taxon>Bacteria</taxon>
        <taxon>Pseudomonadati</taxon>
        <taxon>Pseudomonadota</taxon>
        <taxon>Betaproteobacteria</taxon>
        <taxon>Rhodocyclales</taxon>
        <taxon>Rhodocyclaceae</taxon>
        <taxon>Propionivibrio</taxon>
    </lineage>
</organism>
<feature type="domain" description="Transposase IS66 central" evidence="1">
    <location>
        <begin position="1"/>
        <end position="285"/>
    </location>
</feature>
<dbReference type="InterPro" id="IPR039552">
    <property type="entry name" value="IS66_C"/>
</dbReference>
<feature type="domain" description="Transposase IS66 C-terminal" evidence="2">
    <location>
        <begin position="292"/>
        <end position="329"/>
    </location>
</feature>
<sequence length="393" mass="43102">MAGPGLLAHVLVAKYGDNLPLYRQSRICAREGAELEHSTLAGWVGQFNALLGPLVAALQKHVLSGEKLHADDTPVPVLAPGEGRTKTGRLWTYVRDDRPAGNDDPPAVWFAYSPNRRGEHPQAHLKSFKGILQADAYGGFDALYADGTIQEAACWTHVRRKFFDLHKAHASPVAAEALRRIGVLYGIEAKIRGKSPLERQLTREASAAPLRASLHDWLQETLRNLSQRSALAEAIRYALKLWDALVRFTSDGRIEIDNNAAERSLRTVALGRKNYLFAGSDAGGERAAAIYSLIGSAKLNNIDPEAYLRFVIGCIADHPVNRVAALLPWAVADQLSTVAPLSRPLLDYSNTSKMVDAARLLSWSLRDRWLSKAITYPSVRFPGASSDFSIGRP</sequence>
<gene>
    <name evidence="3" type="ORF">PROAA_220023</name>
</gene>
<name>A0A1A8XRZ4_9RHOO</name>
<dbReference type="NCBIfam" id="NF033517">
    <property type="entry name" value="transpos_IS66"/>
    <property type="match status" value="1"/>
</dbReference>
<proteinExistence type="predicted"/>
<dbReference type="EMBL" id="FLQY01000135">
    <property type="protein sequence ID" value="SBT07461.1"/>
    <property type="molecule type" value="Genomic_DNA"/>
</dbReference>
<reference evidence="3 4" key="1">
    <citation type="submission" date="2016-06" db="EMBL/GenBank/DDBJ databases">
        <authorList>
            <person name="Kjaerup R.B."/>
            <person name="Dalgaard T.S."/>
            <person name="Juul-Madsen H.R."/>
        </authorList>
    </citation>
    <scope>NUCLEOTIDE SEQUENCE [LARGE SCALE GENOMIC DNA]</scope>
    <source>
        <strain evidence="3">2</strain>
    </source>
</reference>
<protein>
    <submittedName>
        <fullName evidence="3">Uncharacterized protein</fullName>
    </submittedName>
</protein>
<evidence type="ECO:0000313" key="3">
    <source>
        <dbReference type="EMBL" id="SBT07461.1"/>
    </source>
</evidence>
<dbReference type="InterPro" id="IPR052344">
    <property type="entry name" value="Transposase-related"/>
</dbReference>
<evidence type="ECO:0000259" key="2">
    <source>
        <dbReference type="Pfam" id="PF13817"/>
    </source>
</evidence>
<dbReference type="Pfam" id="PF13817">
    <property type="entry name" value="DDE_Tnp_IS66_C"/>
    <property type="match status" value="1"/>
</dbReference>
<accession>A0A1A8XRZ4</accession>
<dbReference type="AlphaFoldDB" id="A0A1A8XRZ4"/>